<comment type="caution">
    <text evidence="2">The sequence shown here is derived from an EMBL/GenBank/DDBJ whole genome shotgun (WGS) entry which is preliminary data.</text>
</comment>
<reference evidence="2 3" key="1">
    <citation type="journal article" date="2015" name="Nature">
        <title>rRNA introns, odd ribosomes, and small enigmatic genomes across a large radiation of phyla.</title>
        <authorList>
            <person name="Brown C.T."/>
            <person name="Hug L.A."/>
            <person name="Thomas B.C."/>
            <person name="Sharon I."/>
            <person name="Castelle C.J."/>
            <person name="Singh A."/>
            <person name="Wilkins M.J."/>
            <person name="Williams K.H."/>
            <person name="Banfield J.F."/>
        </authorList>
    </citation>
    <scope>NUCLEOTIDE SEQUENCE [LARGE SCALE GENOMIC DNA]</scope>
</reference>
<accession>A0A0G0LZ10</accession>
<dbReference type="Pfam" id="PF00535">
    <property type="entry name" value="Glycos_transf_2"/>
    <property type="match status" value="1"/>
</dbReference>
<dbReference type="Proteomes" id="UP000034325">
    <property type="component" value="Unassembled WGS sequence"/>
</dbReference>
<evidence type="ECO:0000313" key="3">
    <source>
        <dbReference type="Proteomes" id="UP000034325"/>
    </source>
</evidence>
<dbReference type="InterPro" id="IPR001173">
    <property type="entry name" value="Glyco_trans_2-like"/>
</dbReference>
<evidence type="ECO:0000313" key="2">
    <source>
        <dbReference type="EMBL" id="KKQ97153.1"/>
    </source>
</evidence>
<dbReference type="InterPro" id="IPR029044">
    <property type="entry name" value="Nucleotide-diphossugar_trans"/>
</dbReference>
<dbReference type="SUPFAM" id="SSF53448">
    <property type="entry name" value="Nucleotide-diphospho-sugar transferases"/>
    <property type="match status" value="1"/>
</dbReference>
<dbReference type="AlphaFoldDB" id="A0A0G0LZ10"/>
<dbReference type="PANTHER" id="PTHR22916">
    <property type="entry name" value="GLYCOSYLTRANSFERASE"/>
    <property type="match status" value="1"/>
</dbReference>
<evidence type="ECO:0000259" key="1">
    <source>
        <dbReference type="Pfam" id="PF00535"/>
    </source>
</evidence>
<organism evidence="2 3">
    <name type="scientific">Candidatus Woesebacteria bacterium GW2011_GWA1_39_12</name>
    <dbReference type="NCBI Taxonomy" id="1618549"/>
    <lineage>
        <taxon>Bacteria</taxon>
        <taxon>Candidatus Woeseibacteriota</taxon>
    </lineage>
</organism>
<keyword evidence="2" id="KW-0808">Transferase</keyword>
<feature type="domain" description="Glycosyltransferase 2-like" evidence="1">
    <location>
        <begin position="8"/>
        <end position="137"/>
    </location>
</feature>
<gene>
    <name evidence="2" type="ORF">UT23_C0017G0014</name>
</gene>
<name>A0A0G0LZ10_9BACT</name>
<dbReference type="GO" id="GO:0016740">
    <property type="term" value="F:transferase activity"/>
    <property type="evidence" value="ECO:0007669"/>
    <property type="project" value="UniProtKB-KW"/>
</dbReference>
<dbReference type="PANTHER" id="PTHR22916:SF65">
    <property type="entry name" value="SLR1065 PROTEIN"/>
    <property type="match status" value="1"/>
</dbReference>
<proteinExistence type="predicted"/>
<dbReference type="Gene3D" id="3.90.550.10">
    <property type="entry name" value="Spore Coat Polysaccharide Biosynthesis Protein SpsA, Chain A"/>
    <property type="match status" value="1"/>
</dbReference>
<protein>
    <submittedName>
        <fullName evidence="2">Glycosyl transferase family 2</fullName>
    </submittedName>
</protein>
<sequence length="262" mass="29785">MAALPKISIVIPSFNKVDFIGSTFQSIIDQKYPNLEVIIRDGGSNDGTQEVIKKYAQKYPKLISWLEKRGEGQKDAINKGLKEVSGEILTYLNADDVYQDGVLREVGEYFAKHPNTLWLAGRGKTIDENGNEIASWVDSYKNYLLKLNNYSWLLCVNYLFQPSVFLSKSAYKNYGPFTGTATGVTEYEMWLRLGKAKMPKILDNVLSGFRLSRGSISTTEFKKILFEDEKIVEKHTSNQVILMLHYLHNLGRIITLNILGIR</sequence>
<dbReference type="EMBL" id="LBWA01000017">
    <property type="protein sequence ID" value="KKQ97153.1"/>
    <property type="molecule type" value="Genomic_DNA"/>
</dbReference>